<feature type="transmembrane region" description="Helical" evidence="4">
    <location>
        <begin position="157"/>
        <end position="176"/>
    </location>
</feature>
<dbReference type="Proteomes" id="UP000015462">
    <property type="component" value="Unassembled WGS sequence"/>
</dbReference>
<feature type="transmembrane region" description="Helical" evidence="4">
    <location>
        <begin position="126"/>
        <end position="150"/>
    </location>
</feature>
<feature type="repeat" description="TPR" evidence="3">
    <location>
        <begin position="433"/>
        <end position="466"/>
    </location>
</feature>
<dbReference type="PANTHER" id="PTHR44227:SF3">
    <property type="entry name" value="PROTEIN O-MANNOSYL-TRANSFERASE TMTC4"/>
    <property type="match status" value="1"/>
</dbReference>
<accession>A0AB33YZA7</accession>
<dbReference type="PANTHER" id="PTHR44227">
    <property type="match status" value="1"/>
</dbReference>
<dbReference type="SMART" id="SM00028">
    <property type="entry name" value="TPR"/>
    <property type="match status" value="2"/>
</dbReference>
<proteinExistence type="predicted"/>
<reference evidence="5 6" key="1">
    <citation type="journal article" date="2013" name="Genome Announc.">
        <title>Genome Sequence of the Pyrene- and Fluoranthene-Degrading Bacterium Cycloclasticus sp. Strain PY97M.</title>
        <authorList>
            <person name="Cui Z."/>
            <person name="Xu G."/>
            <person name="Li Q."/>
            <person name="Gao W."/>
            <person name="Zheng L."/>
        </authorList>
    </citation>
    <scope>NUCLEOTIDE SEQUENCE [LARGE SCALE GENOMIC DNA]</scope>
    <source>
        <strain evidence="5 6">PY97M</strain>
    </source>
</reference>
<keyword evidence="4" id="KW-1133">Transmembrane helix</keyword>
<dbReference type="AlphaFoldDB" id="A0AB33YZA7"/>
<dbReference type="SUPFAM" id="SSF48452">
    <property type="entry name" value="TPR-like"/>
    <property type="match status" value="1"/>
</dbReference>
<feature type="repeat" description="TPR" evidence="3">
    <location>
        <begin position="543"/>
        <end position="576"/>
    </location>
</feature>
<dbReference type="Pfam" id="PF13181">
    <property type="entry name" value="TPR_8"/>
    <property type="match status" value="1"/>
</dbReference>
<sequence>MPKQQKLNILFIFTLFCLLFFIYKNGLNGPFIFDDTSNIISNSLLRIDNLSFYSLYNSSLSGSAGPLKRPVAVLSFALNYYFAGGYVASIFKLTNIIIHCLNALLVYLLCFQLFKRINTTPNTNIAFLFASGVSLLWALHPINLTSVLYVVQRMTSLSTLFSLGCIILYLCARNRWLSQGYTWRVGCLFFASLTSLLLALFSKENAVLTPLIIILIELLLYLKEKPWSVINRLTKQQQNLGLVVIGSLFIATVWWAIDYASGGFNNRPFTMLERVLTESRVLCFYLSLILIPRINGFGLFHDDIALSTSLFTPWTTITSIIFILGLLVTAFYYRKKNPLFALGIGWFFIGHLLESTFFPLEIAHEHRNNLPSIGIIIAVFSLIPLAKLETKKVIISIVFVALILGSTTWLRSKQWGNYQSLAYYEAKHHPNSPAIQALLSNAAHQAGDIEIATEAIKKAMTLEPNETAYALHYQNILAIHDQKIPNALQVETLRRLEHNRLTPSTQLALDQIAGCLKKEVCAPLRKNYLEWINVVIKKAPTHAVYYYMKGKAQRASGDILGALNTFQQAYDISPNFLHPLFEMADILIRLNQLEHAEQVIGWIDIANEKTHLRRDTELKQIKDILNKIKKAKSREQPT</sequence>
<feature type="transmembrane region" description="Helical" evidence="4">
    <location>
        <begin position="393"/>
        <end position="410"/>
    </location>
</feature>
<feature type="transmembrane region" description="Helical" evidence="4">
    <location>
        <begin position="7"/>
        <end position="23"/>
    </location>
</feature>
<feature type="transmembrane region" description="Helical" evidence="4">
    <location>
        <begin position="242"/>
        <end position="260"/>
    </location>
</feature>
<name>A0AB33YZA7_9GAMM</name>
<keyword evidence="6" id="KW-1185">Reference proteome</keyword>
<feature type="transmembrane region" description="Helical" evidence="4">
    <location>
        <begin position="182"/>
        <end position="201"/>
    </location>
</feature>
<evidence type="ECO:0000313" key="5">
    <source>
        <dbReference type="EMBL" id="EPD12316.1"/>
    </source>
</evidence>
<feature type="transmembrane region" description="Helical" evidence="4">
    <location>
        <begin position="370"/>
        <end position="386"/>
    </location>
</feature>
<dbReference type="InterPro" id="IPR011990">
    <property type="entry name" value="TPR-like_helical_dom_sf"/>
</dbReference>
<organism evidence="5 6">
    <name type="scientific">Cycloclasticus pugetii</name>
    <dbReference type="NCBI Taxonomy" id="34068"/>
    <lineage>
        <taxon>Bacteria</taxon>
        <taxon>Pseudomonadati</taxon>
        <taxon>Pseudomonadota</taxon>
        <taxon>Gammaproteobacteria</taxon>
        <taxon>Thiotrichales</taxon>
        <taxon>Piscirickettsiaceae</taxon>
        <taxon>Cycloclasticus</taxon>
    </lineage>
</organism>
<feature type="transmembrane region" description="Helical" evidence="4">
    <location>
        <begin position="206"/>
        <end position="222"/>
    </location>
</feature>
<feature type="transmembrane region" description="Helical" evidence="4">
    <location>
        <begin position="312"/>
        <end position="332"/>
    </location>
</feature>
<protein>
    <recommendedName>
        <fullName evidence="7">Tetratricopeptide repeat-containing protein</fullName>
    </recommendedName>
</protein>
<dbReference type="InterPro" id="IPR052346">
    <property type="entry name" value="O-mannosyl-transferase_TMTC"/>
</dbReference>
<evidence type="ECO:0000256" key="3">
    <source>
        <dbReference type="PROSITE-ProRule" id="PRU00339"/>
    </source>
</evidence>
<gene>
    <name evidence="5" type="ORF">L196_10949</name>
</gene>
<evidence type="ECO:0000256" key="1">
    <source>
        <dbReference type="ARBA" id="ARBA00022737"/>
    </source>
</evidence>
<dbReference type="InterPro" id="IPR019734">
    <property type="entry name" value="TPR_rpt"/>
</dbReference>
<dbReference type="Gene3D" id="1.25.40.10">
    <property type="entry name" value="Tetratricopeptide repeat domain"/>
    <property type="match status" value="1"/>
</dbReference>
<evidence type="ECO:0000256" key="2">
    <source>
        <dbReference type="ARBA" id="ARBA00022803"/>
    </source>
</evidence>
<keyword evidence="4" id="KW-0812">Transmembrane</keyword>
<evidence type="ECO:0008006" key="7">
    <source>
        <dbReference type="Google" id="ProtNLM"/>
    </source>
</evidence>
<keyword evidence="1" id="KW-0677">Repeat</keyword>
<dbReference type="PROSITE" id="PS50005">
    <property type="entry name" value="TPR"/>
    <property type="match status" value="2"/>
</dbReference>
<keyword evidence="2 3" id="KW-0802">TPR repeat</keyword>
<feature type="transmembrane region" description="Helical" evidence="4">
    <location>
        <begin position="96"/>
        <end position="114"/>
    </location>
</feature>
<dbReference type="EMBL" id="ASHL01000012">
    <property type="protein sequence ID" value="EPD12316.1"/>
    <property type="molecule type" value="Genomic_DNA"/>
</dbReference>
<evidence type="ECO:0000313" key="6">
    <source>
        <dbReference type="Proteomes" id="UP000015462"/>
    </source>
</evidence>
<evidence type="ECO:0000256" key="4">
    <source>
        <dbReference type="SAM" id="Phobius"/>
    </source>
</evidence>
<comment type="caution">
    <text evidence="5">The sequence shown here is derived from an EMBL/GenBank/DDBJ whole genome shotgun (WGS) entry which is preliminary data.</text>
</comment>
<feature type="transmembrane region" description="Helical" evidence="4">
    <location>
        <begin position="339"/>
        <end position="358"/>
    </location>
</feature>
<keyword evidence="4" id="KW-0472">Membrane</keyword>